<sequence>MNDQSTFKQGNERANKMHQSGKHSHKRSQSPSSQSDDPVKTKCLPVTLVTHEEEAAEIDKSVVRHRPTEVNAKRNVNMLKAVTVAARRRYLDL</sequence>
<accession>A0A1J9QTU1</accession>
<reference evidence="2 3" key="1">
    <citation type="submission" date="2015-07" db="EMBL/GenBank/DDBJ databases">
        <title>Emmonsia species relationships and genome sequence.</title>
        <authorList>
            <consortium name="The Broad Institute Genomics Platform"/>
            <person name="Cuomo C.A."/>
            <person name="Munoz J.F."/>
            <person name="Imamovic A."/>
            <person name="Priest M.E."/>
            <person name="Young S."/>
            <person name="Clay O.K."/>
            <person name="McEwen J.G."/>
        </authorList>
    </citation>
    <scope>NUCLEOTIDE SEQUENCE [LARGE SCALE GENOMIC DNA]</scope>
    <source>
        <strain evidence="2 3">UAMH 9510</strain>
    </source>
</reference>
<dbReference type="OrthoDB" id="4181359at2759"/>
<keyword evidence="3" id="KW-1185">Reference proteome</keyword>
<evidence type="ECO:0000313" key="3">
    <source>
        <dbReference type="Proteomes" id="UP000182235"/>
    </source>
</evidence>
<dbReference type="AlphaFoldDB" id="A0A1J9QTU1"/>
<protein>
    <submittedName>
        <fullName evidence="2">Uncharacterized protein</fullName>
    </submittedName>
</protein>
<feature type="compositionally biased region" description="Basic residues" evidence="1">
    <location>
        <begin position="19"/>
        <end position="28"/>
    </location>
</feature>
<proteinExistence type="predicted"/>
<gene>
    <name evidence="2" type="ORF">AJ78_00472</name>
</gene>
<evidence type="ECO:0000256" key="1">
    <source>
        <dbReference type="SAM" id="MobiDB-lite"/>
    </source>
</evidence>
<comment type="caution">
    <text evidence="2">The sequence shown here is derived from an EMBL/GenBank/DDBJ whole genome shotgun (WGS) entry which is preliminary data.</text>
</comment>
<organism evidence="2 3">
    <name type="scientific">Emergomyces pasteurianus Ep9510</name>
    <dbReference type="NCBI Taxonomy" id="1447872"/>
    <lineage>
        <taxon>Eukaryota</taxon>
        <taxon>Fungi</taxon>
        <taxon>Dikarya</taxon>
        <taxon>Ascomycota</taxon>
        <taxon>Pezizomycotina</taxon>
        <taxon>Eurotiomycetes</taxon>
        <taxon>Eurotiomycetidae</taxon>
        <taxon>Onygenales</taxon>
        <taxon>Ajellomycetaceae</taxon>
        <taxon>Emergomyces</taxon>
    </lineage>
</organism>
<name>A0A1J9QTU1_9EURO</name>
<dbReference type="Proteomes" id="UP000182235">
    <property type="component" value="Unassembled WGS sequence"/>
</dbReference>
<feature type="region of interest" description="Disordered" evidence="1">
    <location>
        <begin position="1"/>
        <end position="41"/>
    </location>
</feature>
<dbReference type="EMBL" id="LGRN01000007">
    <property type="protein sequence ID" value="OJD19615.1"/>
    <property type="molecule type" value="Genomic_DNA"/>
</dbReference>
<evidence type="ECO:0000313" key="2">
    <source>
        <dbReference type="EMBL" id="OJD19615.1"/>
    </source>
</evidence>
<dbReference type="VEuPathDB" id="FungiDB:AJ78_00472"/>